<dbReference type="GO" id="GO:0004715">
    <property type="term" value="F:non-membrane spanning protein tyrosine kinase activity"/>
    <property type="evidence" value="ECO:0007669"/>
    <property type="project" value="UniProtKB-EC"/>
</dbReference>
<comment type="subcellular location">
    <subcellularLocation>
        <location evidence="1">Cell inner membrane</location>
        <topology evidence="1">Multi-pass membrane protein</topology>
    </subcellularLocation>
</comment>
<gene>
    <name evidence="20" type="ORF">K1X11_020355</name>
</gene>
<reference evidence="20 21" key="1">
    <citation type="submission" date="2021-08" db="EMBL/GenBank/DDBJ databases">
        <authorList>
            <person name="Zhang D."/>
            <person name="Zhang A."/>
            <person name="Wang L."/>
        </authorList>
    </citation>
    <scope>NUCLEOTIDE SEQUENCE [LARGE SCALE GENOMIC DNA]</scope>
    <source>
        <strain evidence="20 21">WL0086</strain>
    </source>
</reference>
<keyword evidence="21" id="KW-1185">Reference proteome</keyword>
<evidence type="ECO:0000256" key="15">
    <source>
        <dbReference type="ARBA" id="ARBA00051245"/>
    </source>
</evidence>
<keyword evidence="12 17" id="KW-1133">Transmembrane helix</keyword>
<feature type="domain" description="Polysaccharide chain length determinant N-terminal" evidence="18">
    <location>
        <begin position="40"/>
        <end position="126"/>
    </location>
</feature>
<evidence type="ECO:0000313" key="20">
    <source>
        <dbReference type="EMBL" id="WRQ87171.1"/>
    </source>
</evidence>
<evidence type="ECO:0000256" key="14">
    <source>
        <dbReference type="ARBA" id="ARBA00023137"/>
    </source>
</evidence>
<feature type="transmembrane region" description="Helical" evidence="17">
    <location>
        <begin position="692"/>
        <end position="712"/>
    </location>
</feature>
<dbReference type="InterPro" id="IPR050445">
    <property type="entry name" value="Bact_polysacc_biosynth/exp"/>
</dbReference>
<evidence type="ECO:0000256" key="16">
    <source>
        <dbReference type="SAM" id="Coils"/>
    </source>
</evidence>
<dbReference type="PANTHER" id="PTHR32309">
    <property type="entry name" value="TYROSINE-PROTEIN KINASE"/>
    <property type="match status" value="1"/>
</dbReference>
<dbReference type="EC" id="2.7.10.2" evidence="4"/>
<proteinExistence type="inferred from homology"/>
<organism evidence="20 21">
    <name type="scientific">Actomonas aquatica</name>
    <dbReference type="NCBI Taxonomy" id="2866162"/>
    <lineage>
        <taxon>Bacteria</taxon>
        <taxon>Pseudomonadati</taxon>
        <taxon>Verrucomicrobiota</taxon>
        <taxon>Opitutia</taxon>
        <taxon>Opitutales</taxon>
        <taxon>Opitutaceae</taxon>
        <taxon>Actomonas</taxon>
    </lineage>
</organism>
<dbReference type="Pfam" id="PF13614">
    <property type="entry name" value="AAA_31"/>
    <property type="match status" value="1"/>
</dbReference>
<evidence type="ECO:0000256" key="10">
    <source>
        <dbReference type="ARBA" id="ARBA00022777"/>
    </source>
</evidence>
<dbReference type="InterPro" id="IPR027417">
    <property type="entry name" value="P-loop_NTPase"/>
</dbReference>
<dbReference type="Pfam" id="PF02706">
    <property type="entry name" value="Wzz"/>
    <property type="match status" value="1"/>
</dbReference>
<keyword evidence="14" id="KW-0829">Tyrosine-protein kinase</keyword>
<feature type="coiled-coil region" evidence="16">
    <location>
        <begin position="208"/>
        <end position="375"/>
    </location>
</feature>
<protein>
    <recommendedName>
        <fullName evidence="4">non-specific protein-tyrosine kinase</fullName>
        <ecNumber evidence="4">2.7.10.2</ecNumber>
    </recommendedName>
</protein>
<evidence type="ECO:0000256" key="13">
    <source>
        <dbReference type="ARBA" id="ARBA00023136"/>
    </source>
</evidence>
<keyword evidence="16" id="KW-0175">Coiled coil</keyword>
<sequence length="736" mass="82460">MNLSDKENSPQGGDYGYGGYAGYGSGGYGEGEGTAHRSFQDYLLILRERIWYIIVVFLVVFSSVLVYTTSATRIYEATATVQLLRDDPKVMQVEAVVDTEIRGAEDLNTQVKLLESMNLIESVANRLTGDELTKFLAPYVDEDSEEPLLPHGILAENRKIVPQRLSLVIAIQYRHPDRVIAARVANYFTEEFINFNNRQRIEETLKAVDDLKLRADEQGRKVDELANELQSYREKNNMVSLDERRDIVTDRLKALGMNVTELSTELKQVEVRYDQLEERKDNLNELAELPFVASDPHIAALKQQIAAENIAIAELQERYRAKHPRMIEARRKLEQTNAELESAIRGMVRQIESQYDAAKRSLAEARKDLVEQETESLALSRAAVDYDKKEREYLINKELHNSIVSRMRETNLNAAMDNQNARVIDRAQPSKEGNFVSPNIVLNLGLGLIGGAGLGLGFAFFVAFIDDRVKSSFDIESVVGVPLVGIIPQIKKLDPVEKAQVVINNSDRQVAEAFLTLHSALRLKEEAKNAKCLLTTSTIPGEGKSFTTTNLALTFAAHGEKVCVVDCDLRKPNIHKTLQLENVKGVIDIVGGTADLDDVAVKDVFPGLDVITTGGRAKNPTHVLNSRNFEKMIEDLRKRYDRVFIDTPPLAAVSDAMIILPLVDGSLFTIFFNKVRRKAAQFAAKKLLESNVPLLGAVLNGLNLAVSGYYYAQYYDKSYKDYYVVMSKNDDTPERS</sequence>
<dbReference type="InterPro" id="IPR003856">
    <property type="entry name" value="LPS_length_determ_N"/>
</dbReference>
<dbReference type="InterPro" id="IPR025669">
    <property type="entry name" value="AAA_dom"/>
</dbReference>
<keyword evidence="9" id="KW-0547">Nucleotide-binding</keyword>
<feature type="transmembrane region" description="Helical" evidence="17">
    <location>
        <begin position="50"/>
        <end position="68"/>
    </location>
</feature>
<comment type="catalytic activity">
    <reaction evidence="15">
        <text>L-tyrosyl-[protein] + ATP = O-phospho-L-tyrosyl-[protein] + ADP + H(+)</text>
        <dbReference type="Rhea" id="RHEA:10596"/>
        <dbReference type="Rhea" id="RHEA-COMP:10136"/>
        <dbReference type="Rhea" id="RHEA-COMP:20101"/>
        <dbReference type="ChEBI" id="CHEBI:15378"/>
        <dbReference type="ChEBI" id="CHEBI:30616"/>
        <dbReference type="ChEBI" id="CHEBI:46858"/>
        <dbReference type="ChEBI" id="CHEBI:61978"/>
        <dbReference type="ChEBI" id="CHEBI:456216"/>
        <dbReference type="EC" id="2.7.10.2"/>
    </reaction>
</comment>
<evidence type="ECO:0000256" key="1">
    <source>
        <dbReference type="ARBA" id="ARBA00004429"/>
    </source>
</evidence>
<feature type="transmembrane region" description="Helical" evidence="17">
    <location>
        <begin position="440"/>
        <end position="465"/>
    </location>
</feature>
<comment type="similarity">
    <text evidence="3">Belongs to the etk/wzc family.</text>
</comment>
<keyword evidence="11" id="KW-0067">ATP-binding</keyword>
<keyword evidence="5" id="KW-1003">Cell membrane</keyword>
<keyword evidence="13 17" id="KW-0472">Membrane</keyword>
<feature type="transmembrane region" description="Helical" evidence="17">
    <location>
        <begin position="650"/>
        <end position="672"/>
    </location>
</feature>
<evidence type="ECO:0000256" key="8">
    <source>
        <dbReference type="ARBA" id="ARBA00022692"/>
    </source>
</evidence>
<evidence type="ECO:0000256" key="7">
    <source>
        <dbReference type="ARBA" id="ARBA00022679"/>
    </source>
</evidence>
<dbReference type="CDD" id="cd05387">
    <property type="entry name" value="BY-kinase"/>
    <property type="match status" value="1"/>
</dbReference>
<dbReference type="PANTHER" id="PTHR32309:SF13">
    <property type="entry name" value="FERRIC ENTEROBACTIN TRANSPORT PROTEIN FEPE"/>
    <property type="match status" value="1"/>
</dbReference>
<evidence type="ECO:0000256" key="4">
    <source>
        <dbReference type="ARBA" id="ARBA00011903"/>
    </source>
</evidence>
<evidence type="ECO:0000256" key="9">
    <source>
        <dbReference type="ARBA" id="ARBA00022741"/>
    </source>
</evidence>
<evidence type="ECO:0000256" key="6">
    <source>
        <dbReference type="ARBA" id="ARBA00022519"/>
    </source>
</evidence>
<evidence type="ECO:0000256" key="12">
    <source>
        <dbReference type="ARBA" id="ARBA00022989"/>
    </source>
</evidence>
<evidence type="ECO:0000256" key="17">
    <source>
        <dbReference type="SAM" id="Phobius"/>
    </source>
</evidence>
<dbReference type="RefSeq" id="WP_221029415.1">
    <property type="nucleotide sequence ID" value="NZ_CP139781.1"/>
</dbReference>
<evidence type="ECO:0000256" key="5">
    <source>
        <dbReference type="ARBA" id="ARBA00022475"/>
    </source>
</evidence>
<evidence type="ECO:0000256" key="3">
    <source>
        <dbReference type="ARBA" id="ARBA00008883"/>
    </source>
</evidence>
<evidence type="ECO:0000256" key="11">
    <source>
        <dbReference type="ARBA" id="ARBA00022840"/>
    </source>
</evidence>
<dbReference type="Proteomes" id="UP000738431">
    <property type="component" value="Chromosome"/>
</dbReference>
<evidence type="ECO:0000256" key="2">
    <source>
        <dbReference type="ARBA" id="ARBA00007316"/>
    </source>
</evidence>
<keyword evidence="10" id="KW-0418">Kinase</keyword>
<keyword evidence="6" id="KW-0997">Cell inner membrane</keyword>
<accession>A0ABZ1C6M2</accession>
<dbReference type="SUPFAM" id="SSF52540">
    <property type="entry name" value="P-loop containing nucleoside triphosphate hydrolases"/>
    <property type="match status" value="1"/>
</dbReference>
<dbReference type="EMBL" id="CP139781">
    <property type="protein sequence ID" value="WRQ87171.1"/>
    <property type="molecule type" value="Genomic_DNA"/>
</dbReference>
<keyword evidence="8 17" id="KW-0812">Transmembrane</keyword>
<feature type="domain" description="AAA" evidence="19">
    <location>
        <begin position="541"/>
        <end position="651"/>
    </location>
</feature>
<evidence type="ECO:0000259" key="18">
    <source>
        <dbReference type="Pfam" id="PF02706"/>
    </source>
</evidence>
<dbReference type="NCBIfam" id="TIGR01007">
    <property type="entry name" value="eps_fam"/>
    <property type="match status" value="1"/>
</dbReference>
<dbReference type="Gene3D" id="3.40.50.300">
    <property type="entry name" value="P-loop containing nucleotide triphosphate hydrolases"/>
    <property type="match status" value="1"/>
</dbReference>
<keyword evidence="7 20" id="KW-0808">Transferase</keyword>
<evidence type="ECO:0000313" key="21">
    <source>
        <dbReference type="Proteomes" id="UP000738431"/>
    </source>
</evidence>
<reference evidence="20 21" key="2">
    <citation type="submission" date="2023-12" db="EMBL/GenBank/DDBJ databases">
        <title>Description of an unclassified Opitutus bacterium of Verrucomicrobiota.</title>
        <authorList>
            <person name="Zhang D.-F."/>
        </authorList>
    </citation>
    <scope>NUCLEOTIDE SEQUENCE [LARGE SCALE GENOMIC DNA]</scope>
    <source>
        <strain evidence="20 21">WL0086</strain>
    </source>
</reference>
<name>A0ABZ1C6M2_9BACT</name>
<dbReference type="InterPro" id="IPR005702">
    <property type="entry name" value="Wzc-like_C"/>
</dbReference>
<evidence type="ECO:0000259" key="19">
    <source>
        <dbReference type="Pfam" id="PF13614"/>
    </source>
</evidence>
<comment type="similarity">
    <text evidence="2">Belongs to the CpsD/CapB family.</text>
</comment>